<comment type="similarity">
    <text evidence="1">Belongs to the sigma-70 factor family. ECF subfamily.</text>
</comment>
<dbReference type="Gene3D" id="1.10.10.10">
    <property type="entry name" value="Winged helix-like DNA-binding domain superfamily/Winged helix DNA-binding domain"/>
    <property type="match status" value="1"/>
</dbReference>
<evidence type="ECO:0000259" key="7">
    <source>
        <dbReference type="Pfam" id="PF08281"/>
    </source>
</evidence>
<evidence type="ECO:0000313" key="9">
    <source>
        <dbReference type="Proteomes" id="UP001501508"/>
    </source>
</evidence>
<dbReference type="Proteomes" id="UP001501508">
    <property type="component" value="Unassembled WGS sequence"/>
</dbReference>
<keyword evidence="9" id="KW-1185">Reference proteome</keyword>
<evidence type="ECO:0000256" key="3">
    <source>
        <dbReference type="ARBA" id="ARBA00023082"/>
    </source>
</evidence>
<reference evidence="9" key="1">
    <citation type="journal article" date="2019" name="Int. J. Syst. Evol. Microbiol.">
        <title>The Global Catalogue of Microorganisms (GCM) 10K type strain sequencing project: providing services to taxonomists for standard genome sequencing and annotation.</title>
        <authorList>
            <consortium name="The Broad Institute Genomics Platform"/>
            <consortium name="The Broad Institute Genome Sequencing Center for Infectious Disease"/>
            <person name="Wu L."/>
            <person name="Ma J."/>
        </authorList>
    </citation>
    <scope>NUCLEOTIDE SEQUENCE [LARGE SCALE GENOMIC DNA]</scope>
    <source>
        <strain evidence="9">JCM 31920</strain>
    </source>
</reference>
<dbReference type="PANTHER" id="PTHR43133">
    <property type="entry name" value="RNA POLYMERASE ECF-TYPE SIGMA FACTO"/>
    <property type="match status" value="1"/>
</dbReference>
<sequence length="172" mass="20503">MDLKSFSKRIIPIQSRLYRIARMYLPVIQDAEDMVQDTFLKLWNRRHDLDRYESLEALAVQTVRNGCLDKIKSHGYSKTISGDAVMERTETGQTPHQEIENNNNEELIRRLISKLPEPQRLIIHLRDVEEYSFEEIESVTQLEINNIRVILSRARKKIKEEYLKYHRYGTRD</sequence>
<dbReference type="Pfam" id="PF04542">
    <property type="entry name" value="Sigma70_r2"/>
    <property type="match status" value="1"/>
</dbReference>
<evidence type="ECO:0000256" key="2">
    <source>
        <dbReference type="ARBA" id="ARBA00023015"/>
    </source>
</evidence>
<feature type="domain" description="RNA polymerase sigma-70 region 2" evidence="6">
    <location>
        <begin position="14"/>
        <end position="74"/>
    </location>
</feature>
<dbReference type="InterPro" id="IPR014284">
    <property type="entry name" value="RNA_pol_sigma-70_dom"/>
</dbReference>
<dbReference type="InterPro" id="IPR013249">
    <property type="entry name" value="RNA_pol_sigma70_r4_t2"/>
</dbReference>
<evidence type="ECO:0000256" key="1">
    <source>
        <dbReference type="ARBA" id="ARBA00010641"/>
    </source>
</evidence>
<dbReference type="PANTHER" id="PTHR43133:SF8">
    <property type="entry name" value="RNA POLYMERASE SIGMA FACTOR HI_1459-RELATED"/>
    <property type="match status" value="1"/>
</dbReference>
<dbReference type="SUPFAM" id="SSF88946">
    <property type="entry name" value="Sigma2 domain of RNA polymerase sigma factors"/>
    <property type="match status" value="1"/>
</dbReference>
<keyword evidence="3" id="KW-0731">Sigma factor</keyword>
<dbReference type="NCBIfam" id="TIGR02937">
    <property type="entry name" value="sigma70-ECF"/>
    <property type="match status" value="1"/>
</dbReference>
<protein>
    <submittedName>
        <fullName evidence="8">RNA polymerase sigma factor</fullName>
    </submittedName>
</protein>
<dbReference type="InterPro" id="IPR039425">
    <property type="entry name" value="RNA_pol_sigma-70-like"/>
</dbReference>
<accession>A0ABP8LSR0</accession>
<name>A0ABP8LSR0_9BACT</name>
<comment type="caution">
    <text evidence="8">The sequence shown here is derived from an EMBL/GenBank/DDBJ whole genome shotgun (WGS) entry which is preliminary data.</text>
</comment>
<evidence type="ECO:0000256" key="5">
    <source>
        <dbReference type="ARBA" id="ARBA00023163"/>
    </source>
</evidence>
<dbReference type="InterPro" id="IPR036388">
    <property type="entry name" value="WH-like_DNA-bd_sf"/>
</dbReference>
<feature type="domain" description="RNA polymerase sigma factor 70 region 4 type 2" evidence="7">
    <location>
        <begin position="106"/>
        <end position="158"/>
    </location>
</feature>
<dbReference type="EMBL" id="BAABEY010000011">
    <property type="protein sequence ID" value="GAA4434627.1"/>
    <property type="molecule type" value="Genomic_DNA"/>
</dbReference>
<organism evidence="8 9">
    <name type="scientific">Ravibacter arvi</name>
    <dbReference type="NCBI Taxonomy" id="2051041"/>
    <lineage>
        <taxon>Bacteria</taxon>
        <taxon>Pseudomonadati</taxon>
        <taxon>Bacteroidota</taxon>
        <taxon>Cytophagia</taxon>
        <taxon>Cytophagales</taxon>
        <taxon>Spirosomataceae</taxon>
        <taxon>Ravibacter</taxon>
    </lineage>
</organism>
<keyword evidence="4" id="KW-0238">DNA-binding</keyword>
<dbReference type="Gene3D" id="1.10.1740.10">
    <property type="match status" value="1"/>
</dbReference>
<dbReference type="Pfam" id="PF08281">
    <property type="entry name" value="Sigma70_r4_2"/>
    <property type="match status" value="1"/>
</dbReference>
<proteinExistence type="inferred from homology"/>
<gene>
    <name evidence="8" type="ORF">GCM10023091_09870</name>
</gene>
<evidence type="ECO:0000313" key="8">
    <source>
        <dbReference type="EMBL" id="GAA4434627.1"/>
    </source>
</evidence>
<dbReference type="RefSeq" id="WP_345026964.1">
    <property type="nucleotide sequence ID" value="NZ_BAABEY010000011.1"/>
</dbReference>
<evidence type="ECO:0000259" key="6">
    <source>
        <dbReference type="Pfam" id="PF04542"/>
    </source>
</evidence>
<keyword evidence="5" id="KW-0804">Transcription</keyword>
<keyword evidence="2" id="KW-0805">Transcription regulation</keyword>
<dbReference type="SUPFAM" id="SSF88659">
    <property type="entry name" value="Sigma3 and sigma4 domains of RNA polymerase sigma factors"/>
    <property type="match status" value="1"/>
</dbReference>
<evidence type="ECO:0000256" key="4">
    <source>
        <dbReference type="ARBA" id="ARBA00023125"/>
    </source>
</evidence>
<dbReference type="InterPro" id="IPR013325">
    <property type="entry name" value="RNA_pol_sigma_r2"/>
</dbReference>
<dbReference type="CDD" id="cd06171">
    <property type="entry name" value="Sigma70_r4"/>
    <property type="match status" value="1"/>
</dbReference>
<dbReference type="InterPro" id="IPR007627">
    <property type="entry name" value="RNA_pol_sigma70_r2"/>
</dbReference>
<dbReference type="InterPro" id="IPR013324">
    <property type="entry name" value="RNA_pol_sigma_r3/r4-like"/>
</dbReference>